<sequence>FTLYFKYQQAYTSPYIDITLDSKVLSESRKIFIRLPNNYDDTKSYPLIIKSDGNFNLTRWDNVITDLSNRQKMQDSILVSIPNQFWQNTRNRDLVPPFARQDVSIEARPVTDND</sequence>
<proteinExistence type="predicted"/>
<dbReference type="Proteomes" id="UP000305874">
    <property type="component" value="Unassembled WGS sequence"/>
</dbReference>
<comment type="caution">
    <text evidence="1">The sequence shown here is derived from an EMBL/GenBank/DDBJ whole genome shotgun (WGS) entry which is preliminary data.</text>
</comment>
<reference evidence="1 2" key="1">
    <citation type="submission" date="2017-12" db="EMBL/GenBank/DDBJ databases">
        <authorList>
            <person name="Paulsen S."/>
            <person name="Gram L.K."/>
        </authorList>
    </citation>
    <scope>NUCLEOTIDE SEQUENCE [LARGE SCALE GENOMIC DNA]</scope>
    <source>
        <strain evidence="1 2">S2897</strain>
    </source>
</reference>
<organism evidence="1 2">
    <name type="scientific">Pseudoalteromonas ruthenica</name>
    <dbReference type="NCBI Taxonomy" id="151081"/>
    <lineage>
        <taxon>Bacteria</taxon>
        <taxon>Pseudomonadati</taxon>
        <taxon>Pseudomonadota</taxon>
        <taxon>Gammaproteobacteria</taxon>
        <taxon>Alteromonadales</taxon>
        <taxon>Pseudoalteromonadaceae</taxon>
        <taxon>Pseudoalteromonas</taxon>
    </lineage>
</organism>
<evidence type="ECO:0000313" key="2">
    <source>
        <dbReference type="Proteomes" id="UP000305874"/>
    </source>
</evidence>
<gene>
    <name evidence="1" type="ORF">CWC05_19980</name>
</gene>
<evidence type="ECO:0000313" key="1">
    <source>
        <dbReference type="EMBL" id="TMP79155.1"/>
    </source>
</evidence>
<dbReference type="EMBL" id="PNCG01000262">
    <property type="protein sequence ID" value="TMP79155.1"/>
    <property type="molecule type" value="Genomic_DNA"/>
</dbReference>
<dbReference type="Gene3D" id="3.40.50.1820">
    <property type="entry name" value="alpha/beta hydrolase"/>
    <property type="match status" value="1"/>
</dbReference>
<feature type="non-terminal residue" evidence="1">
    <location>
        <position position="1"/>
    </location>
</feature>
<protein>
    <submittedName>
        <fullName evidence="1">Uncharacterized protein</fullName>
    </submittedName>
</protein>
<feature type="non-terminal residue" evidence="1">
    <location>
        <position position="114"/>
    </location>
</feature>
<dbReference type="AlphaFoldDB" id="A0A5S3YQN4"/>
<dbReference type="InterPro" id="IPR029058">
    <property type="entry name" value="AB_hydrolase_fold"/>
</dbReference>
<dbReference type="Pfam" id="PF00756">
    <property type="entry name" value="Esterase"/>
    <property type="match status" value="1"/>
</dbReference>
<dbReference type="SUPFAM" id="SSF53474">
    <property type="entry name" value="alpha/beta-Hydrolases"/>
    <property type="match status" value="1"/>
</dbReference>
<dbReference type="InterPro" id="IPR000801">
    <property type="entry name" value="Esterase-like"/>
</dbReference>
<accession>A0A5S3YQN4</accession>
<dbReference type="RefSeq" id="WP_249364434.1">
    <property type="nucleotide sequence ID" value="NZ_PNCG01000262.1"/>
</dbReference>
<name>A0A5S3YQN4_9GAMM</name>
<reference evidence="2" key="2">
    <citation type="submission" date="2019-06" db="EMBL/GenBank/DDBJ databases">
        <title>Co-occurence of chitin degradation, pigmentation and bioactivity in marine Pseudoalteromonas.</title>
        <authorList>
            <person name="Sonnenschein E.C."/>
            <person name="Bech P.K."/>
        </authorList>
    </citation>
    <scope>NUCLEOTIDE SEQUENCE [LARGE SCALE GENOMIC DNA]</scope>
    <source>
        <strain evidence="2">S2897</strain>
    </source>
</reference>